<feature type="non-terminal residue" evidence="1">
    <location>
        <position position="115"/>
    </location>
</feature>
<accession>A0A090BEW7</accession>
<name>A0A090BEW7_HYAAE</name>
<proteinExistence type="evidence at transcript level"/>
<evidence type="ECO:0000313" key="1">
    <source>
        <dbReference type="EMBL" id="BAP68805.1"/>
    </source>
</evidence>
<organism evidence="1">
    <name type="scientific">Hyaloperonospora arabidopsidis (strain Emoy2)</name>
    <name type="common">Downy mildew agent</name>
    <name type="synonym">Peronospora arabidopsidis</name>
    <dbReference type="NCBI Taxonomy" id="559515"/>
    <lineage>
        <taxon>Eukaryota</taxon>
        <taxon>Sar</taxon>
        <taxon>Stramenopiles</taxon>
        <taxon>Oomycota</taxon>
        <taxon>Peronosporomycetes</taxon>
        <taxon>Peronosporales</taxon>
        <taxon>Peronosporaceae</taxon>
        <taxon>Hyaloperonospora</taxon>
    </lineage>
</organism>
<dbReference type="EMBL" id="AB922230">
    <property type="protein sequence ID" value="BAP68805.1"/>
    <property type="molecule type" value="mRNA"/>
</dbReference>
<gene>
    <name evidence="1" type="primary">HaRxL86</name>
</gene>
<reference evidence="1" key="1">
    <citation type="journal article" date="2014" name="PLoS Pathog.">
        <title>Expression profiling during Arabidopsis/downy mildew interaction reveals a highly-expressed effector that attenuates responses to salicylic acid.</title>
        <authorList>
            <person name="Asai S."/>
            <person name="Rallapalli G."/>
            <person name="Piquerez S.J.M."/>
            <person name="Caillaud M.C."/>
            <person name="Furzer O.J."/>
            <person name="Ishaque N."/>
            <person name="Wirthmueller L."/>
            <person name="Fabro G."/>
            <person name="Shirasu K."/>
            <person name="Jones J.D.G."/>
        </authorList>
    </citation>
    <scope>NUCLEOTIDE SEQUENCE</scope>
    <source>
        <strain evidence="1">Emoy2</strain>
    </source>
</reference>
<sequence>MKRRCFTLNMIVLLKITLYILRLPAVAHRVFLRNLRSCKRICVLVAEEQYITDLRSSMVFDDHDRVSEAHTSIQKNWMEVSSMRRLELNYARINLGFSQGKSSLRRFDYFQGFIP</sequence>
<dbReference type="AlphaFoldDB" id="A0A090BEW7"/>
<protein>
    <submittedName>
        <fullName evidence="1">RxLR effector candidate protein</fullName>
    </submittedName>
</protein>